<name>A0ABV4TIK6_9FLAO</name>
<evidence type="ECO:0000313" key="2">
    <source>
        <dbReference type="EMBL" id="MFA9192934.1"/>
    </source>
</evidence>
<proteinExistence type="predicted"/>
<accession>A0ABV4TIK6</accession>
<dbReference type="RefSeq" id="WP_373390009.1">
    <property type="nucleotide sequence ID" value="NZ_JBCFQJ010000001.1"/>
</dbReference>
<comment type="caution">
    <text evidence="2">The sequence shown here is derived from an EMBL/GenBank/DDBJ whole genome shotgun (WGS) entry which is preliminary data.</text>
</comment>
<dbReference type="Gene3D" id="3.40.970.30">
    <property type="entry name" value="yp_829618.1 like domains"/>
    <property type="match status" value="1"/>
</dbReference>
<dbReference type="Pfam" id="PF25056">
    <property type="entry name" value="DUF7793"/>
    <property type="match status" value="1"/>
</dbReference>
<evidence type="ECO:0000259" key="1">
    <source>
        <dbReference type="Pfam" id="PF25056"/>
    </source>
</evidence>
<dbReference type="InterPro" id="IPR056695">
    <property type="entry name" value="DUF7793"/>
</dbReference>
<keyword evidence="3" id="KW-1185">Reference proteome</keyword>
<feature type="domain" description="DUF7793" evidence="1">
    <location>
        <begin position="13"/>
        <end position="123"/>
    </location>
</feature>
<dbReference type="EMBL" id="JBCFQK010000001">
    <property type="protein sequence ID" value="MFA9192934.1"/>
    <property type="molecule type" value="Genomic_DNA"/>
</dbReference>
<reference evidence="2 3" key="1">
    <citation type="submission" date="2024-04" db="EMBL/GenBank/DDBJ databases">
        <title>New Clade of Flavobacterium.</title>
        <authorList>
            <person name="Matos L."/>
            <person name="Proenca D.N."/>
            <person name="Fransisco R.M."/>
            <person name="Chung A.P."/>
            <person name="Maccario L."/>
            <person name="Sorensen S.J."/>
            <person name="Morais P.V."/>
        </authorList>
    </citation>
    <scope>NUCLEOTIDE SEQUENCE [LARGE SCALE GENOMIC DNA]</scope>
    <source>
        <strain evidence="2 3">FBOR7N2.3</strain>
    </source>
</reference>
<sequence>MKENTIKKQCIEFWFENDILMSKFEKNTELDLTNIKEVIKIREEISRGEKQYWLYDLRNVKNMTKEARDYADQYGQDYLHAVAVLVNSHITKFIFNSYLKLKKPIMPFQVFADADKAIDWLLAVKVNMEKL</sequence>
<gene>
    <name evidence="2" type="ORF">AAGV33_00845</name>
</gene>
<evidence type="ECO:0000313" key="3">
    <source>
        <dbReference type="Proteomes" id="UP001574170"/>
    </source>
</evidence>
<dbReference type="Proteomes" id="UP001574170">
    <property type="component" value="Unassembled WGS sequence"/>
</dbReference>
<protein>
    <submittedName>
        <fullName evidence="2">STAS/SEC14 domain-containing protein</fullName>
    </submittedName>
</protein>
<organism evidence="2 3">
    <name type="scientific">Flavobacterium magnesitis</name>
    <dbReference type="NCBI Taxonomy" id="3138077"/>
    <lineage>
        <taxon>Bacteria</taxon>
        <taxon>Pseudomonadati</taxon>
        <taxon>Bacteroidota</taxon>
        <taxon>Flavobacteriia</taxon>
        <taxon>Flavobacteriales</taxon>
        <taxon>Flavobacteriaceae</taxon>
        <taxon>Flavobacterium</taxon>
    </lineage>
</organism>